<dbReference type="EMBL" id="FNHH01000010">
    <property type="protein sequence ID" value="SDM33379.1"/>
    <property type="molecule type" value="Genomic_DNA"/>
</dbReference>
<organism evidence="1 2">
    <name type="scientific">Daejeonella rubra</name>
    <dbReference type="NCBI Taxonomy" id="990371"/>
    <lineage>
        <taxon>Bacteria</taxon>
        <taxon>Pseudomonadati</taxon>
        <taxon>Bacteroidota</taxon>
        <taxon>Sphingobacteriia</taxon>
        <taxon>Sphingobacteriales</taxon>
        <taxon>Sphingobacteriaceae</taxon>
        <taxon>Daejeonella</taxon>
    </lineage>
</organism>
<dbReference type="Proteomes" id="UP000199226">
    <property type="component" value="Unassembled WGS sequence"/>
</dbReference>
<keyword evidence="2" id="KW-1185">Reference proteome</keyword>
<evidence type="ECO:0000313" key="1">
    <source>
        <dbReference type="EMBL" id="SDM33379.1"/>
    </source>
</evidence>
<name>A0A1G9SD59_9SPHI</name>
<dbReference type="AlphaFoldDB" id="A0A1G9SD59"/>
<protein>
    <submittedName>
        <fullName evidence="1">Uncharacterized protein</fullName>
    </submittedName>
</protein>
<gene>
    <name evidence="1" type="ORF">SAMN05421813_1101</name>
</gene>
<evidence type="ECO:0000313" key="2">
    <source>
        <dbReference type="Proteomes" id="UP000199226"/>
    </source>
</evidence>
<proteinExistence type="predicted"/>
<sequence>MLTYSLSNSYKLKIILENLISYIELTLNYYEWW</sequence>
<accession>A0A1G9SD59</accession>
<reference evidence="2" key="1">
    <citation type="submission" date="2016-10" db="EMBL/GenBank/DDBJ databases">
        <authorList>
            <person name="Varghese N."/>
            <person name="Submissions S."/>
        </authorList>
    </citation>
    <scope>NUCLEOTIDE SEQUENCE [LARGE SCALE GENOMIC DNA]</scope>
    <source>
        <strain evidence="2">DSM 24536</strain>
    </source>
</reference>